<dbReference type="AlphaFoldDB" id="A0A803PBA6"/>
<keyword evidence="3" id="KW-1185">Reference proteome</keyword>
<reference evidence="2" key="1">
    <citation type="submission" date="2018-11" db="EMBL/GenBank/DDBJ databases">
        <authorList>
            <person name="Grassa J C."/>
        </authorList>
    </citation>
    <scope>NUCLEOTIDE SEQUENCE [LARGE SCALE GENOMIC DNA]</scope>
</reference>
<evidence type="ECO:0000313" key="2">
    <source>
        <dbReference type="EnsemblPlants" id="cds.evm.model.03.997"/>
    </source>
</evidence>
<feature type="region of interest" description="Disordered" evidence="1">
    <location>
        <begin position="152"/>
        <end position="190"/>
    </location>
</feature>
<accession>A0A803PBA6</accession>
<evidence type="ECO:0000313" key="3">
    <source>
        <dbReference type="Proteomes" id="UP000596661"/>
    </source>
</evidence>
<sequence>MASSSNPSSRASKRLADAIQQRELRAKARQEPPLMFYNEEDYQRYVNNLSSRKILNSKICDLPSLDYVHDFSHHFEVLGVKGTLRGVTFDLNVDSLNPLLGAPNGIPTLHEKKVDPTSNNILGSKTFKDMGYAFTDNAWVFTPKRGKRMQIDLESDDEDQDEDINLPTSKTREEEEVHHQAPPMPHFSHYNIEEACSPSHLG</sequence>
<feature type="compositionally biased region" description="Acidic residues" evidence="1">
    <location>
        <begin position="153"/>
        <end position="164"/>
    </location>
</feature>
<proteinExistence type="predicted"/>
<dbReference type="Gramene" id="evm.model.03.997">
    <property type="protein sequence ID" value="cds.evm.model.03.997"/>
    <property type="gene ID" value="evm.TU.03.997"/>
</dbReference>
<dbReference type="EnsemblPlants" id="evm.model.03.997">
    <property type="protein sequence ID" value="cds.evm.model.03.997"/>
    <property type="gene ID" value="evm.TU.03.997"/>
</dbReference>
<feature type="compositionally biased region" description="Basic and acidic residues" evidence="1">
    <location>
        <begin position="170"/>
        <end position="179"/>
    </location>
</feature>
<dbReference type="Proteomes" id="UP000596661">
    <property type="component" value="Chromosome 3"/>
</dbReference>
<dbReference type="EMBL" id="UZAU01000279">
    <property type="status" value="NOT_ANNOTATED_CDS"/>
    <property type="molecule type" value="Genomic_DNA"/>
</dbReference>
<organism evidence="2 3">
    <name type="scientific">Cannabis sativa</name>
    <name type="common">Hemp</name>
    <name type="synonym">Marijuana</name>
    <dbReference type="NCBI Taxonomy" id="3483"/>
    <lineage>
        <taxon>Eukaryota</taxon>
        <taxon>Viridiplantae</taxon>
        <taxon>Streptophyta</taxon>
        <taxon>Embryophyta</taxon>
        <taxon>Tracheophyta</taxon>
        <taxon>Spermatophyta</taxon>
        <taxon>Magnoliopsida</taxon>
        <taxon>eudicotyledons</taxon>
        <taxon>Gunneridae</taxon>
        <taxon>Pentapetalae</taxon>
        <taxon>rosids</taxon>
        <taxon>fabids</taxon>
        <taxon>Rosales</taxon>
        <taxon>Cannabaceae</taxon>
        <taxon>Cannabis</taxon>
    </lineage>
</organism>
<name>A0A803PBA6_CANSA</name>
<reference evidence="2" key="2">
    <citation type="submission" date="2021-03" db="UniProtKB">
        <authorList>
            <consortium name="EnsemblPlants"/>
        </authorList>
    </citation>
    <scope>IDENTIFICATION</scope>
</reference>
<evidence type="ECO:0000256" key="1">
    <source>
        <dbReference type="SAM" id="MobiDB-lite"/>
    </source>
</evidence>
<protein>
    <submittedName>
        <fullName evidence="2">Uncharacterized protein</fullName>
    </submittedName>
</protein>